<dbReference type="EMBL" id="CP119075">
    <property type="protein sequence ID" value="WED66058.1"/>
    <property type="molecule type" value="Genomic_DNA"/>
</dbReference>
<dbReference type="Gene3D" id="3.30.830.10">
    <property type="entry name" value="Metalloenzyme, LuxS/M16 peptidase-like"/>
    <property type="match status" value="4"/>
</dbReference>
<dbReference type="Pfam" id="PF00675">
    <property type="entry name" value="Peptidase_M16"/>
    <property type="match status" value="2"/>
</dbReference>
<dbReference type="Pfam" id="PF05193">
    <property type="entry name" value="Peptidase_M16_C"/>
    <property type="match status" value="2"/>
</dbReference>
<dbReference type="InterPro" id="IPR050361">
    <property type="entry name" value="MPP/UQCRC_Complex"/>
</dbReference>
<feature type="domain" description="Peptidase M16 C-terminal" evidence="3">
    <location>
        <begin position="185"/>
        <end position="361"/>
    </location>
</feature>
<gene>
    <name evidence="4" type="ORF">PXH66_04255</name>
</gene>
<dbReference type="RefSeq" id="WP_330931248.1">
    <property type="nucleotide sequence ID" value="NZ_CP119075.1"/>
</dbReference>
<evidence type="ECO:0000259" key="2">
    <source>
        <dbReference type="Pfam" id="PF00675"/>
    </source>
</evidence>
<proteinExistence type="inferred from homology"/>
<reference evidence="4" key="1">
    <citation type="submission" date="2023-03" db="EMBL/GenBank/DDBJ databases">
        <title>Lomoglobus Profundus gen. nov., sp. nov., a novel member of the phylum Verrucomicrobia, isolated from deep-marine sediment of South China Sea.</title>
        <authorList>
            <person name="Ahmad T."/>
            <person name="Ishaq S.E."/>
            <person name="Wang F."/>
        </authorList>
    </citation>
    <scope>NUCLEOTIDE SEQUENCE</scope>
    <source>
        <strain evidence="4">LMO-M01</strain>
    </source>
</reference>
<dbReference type="PANTHER" id="PTHR11851">
    <property type="entry name" value="METALLOPROTEASE"/>
    <property type="match status" value="1"/>
</dbReference>
<evidence type="ECO:0000313" key="4">
    <source>
        <dbReference type="EMBL" id="WED66058.1"/>
    </source>
</evidence>
<comment type="similarity">
    <text evidence="1">Belongs to the peptidase M16 family.</text>
</comment>
<evidence type="ECO:0000313" key="5">
    <source>
        <dbReference type="Proteomes" id="UP001218638"/>
    </source>
</evidence>
<feature type="domain" description="Peptidase M16 N-terminal" evidence="2">
    <location>
        <begin position="31"/>
        <end position="177"/>
    </location>
</feature>
<name>A0AAF0I306_9BACT</name>
<dbReference type="InterPro" id="IPR011765">
    <property type="entry name" value="Pept_M16_N"/>
</dbReference>
<evidence type="ECO:0000256" key="1">
    <source>
        <dbReference type="ARBA" id="ARBA00007261"/>
    </source>
</evidence>
<dbReference type="GO" id="GO:0046872">
    <property type="term" value="F:metal ion binding"/>
    <property type="evidence" value="ECO:0007669"/>
    <property type="project" value="InterPro"/>
</dbReference>
<dbReference type="InterPro" id="IPR011249">
    <property type="entry name" value="Metalloenz_LuxS/M16"/>
</dbReference>
<dbReference type="InterPro" id="IPR007863">
    <property type="entry name" value="Peptidase_M16_C"/>
</dbReference>
<accession>A0AAF0I306</accession>
<evidence type="ECO:0000259" key="3">
    <source>
        <dbReference type="Pfam" id="PF05193"/>
    </source>
</evidence>
<feature type="domain" description="Peptidase M16 C-terminal" evidence="3">
    <location>
        <begin position="615"/>
        <end position="787"/>
    </location>
</feature>
<dbReference type="PANTHER" id="PTHR11851:SF49">
    <property type="entry name" value="MITOCHONDRIAL-PROCESSING PEPTIDASE SUBUNIT ALPHA"/>
    <property type="match status" value="1"/>
</dbReference>
<dbReference type="SUPFAM" id="SSF63411">
    <property type="entry name" value="LuxS/MPP-like metallohydrolase"/>
    <property type="match status" value="4"/>
</dbReference>
<sequence>MPASLASDFKLLQKLWRDAPTRRVLPNGLTVIQQRDPAATVASVQVWVKTGSIHEQQHLGAGLSHYLEHLLFKGTERREGREISTEVQAHGGYINAYTSFERTVYYIDIPAEHAPVAVDILGDAVLHSTLPADEVEREKQVILREIDMGLDDPDLRLWQSLFETVYRTNSYREPIIGHRDVFAAVDRDALVDYYRNRYVPNNIVLVVTGGFDTAAIDAAIEQHWGKAPRRRLAPVILPVEPTALAPRVQHLEEDVEIVRGALAWTIPGLTHPDAATLDVLAMILGNGDSSLLWEAIREKARLVHSIDVTSWNPGDHGLFYLSFICDLDERDKTLAAIPRELRRIEKKGFTAGQVRKAVRQLVVGEINGRKTVAGRASRLGVAEVVAGDMLFTQGYFERLKRITPASLRRALRTYLLDGHSTTVTLTPKAPAAVSTNAPAAISTTSDAGLVREQLANGTRLLLQPDSRLPNLHFRLLCLGGGAFEPTDQRGTTALMATLLARDTAKRSAAQVAGAIESVGGSLSPVFGNNTFGLSVEVLPGDVDLALDLLAEAALKPTFTKDSFEIERDAQIADLQQDVDDIVTIGRKQLRKRFFGSHPLAVDAHGEVDHLRTVKPRDLVTLHRRLMVGSNVVLSVAGDFNAKTLAPKLRMLLRRFKKAALASSSPTLDHPAEVGDFVEIQPRQQAVVFQGYLGPGVCSEDFHVAEVADELFSGMSSRLFERVREEKGLAYYVRSSRVVSLDSGMFYFYAGTAPGKETEVLKEIELEIARMARGRITKAELTRCQTRLCAGRRMGLQSNGSRAMHVALNELYGQPLDDGSDFEARINAVTIKSLAAFARRYLKRDACTQVVVRP</sequence>
<keyword evidence="5" id="KW-1185">Reference proteome</keyword>
<organism evidence="4 5">
    <name type="scientific">Synoicihabitans lomoniglobus</name>
    <dbReference type="NCBI Taxonomy" id="2909285"/>
    <lineage>
        <taxon>Bacteria</taxon>
        <taxon>Pseudomonadati</taxon>
        <taxon>Verrucomicrobiota</taxon>
        <taxon>Opitutia</taxon>
        <taxon>Opitutales</taxon>
        <taxon>Opitutaceae</taxon>
        <taxon>Synoicihabitans</taxon>
    </lineage>
</organism>
<protein>
    <submittedName>
        <fullName evidence="4">Pitrilysin family protein</fullName>
    </submittedName>
</protein>
<dbReference type="Proteomes" id="UP001218638">
    <property type="component" value="Chromosome"/>
</dbReference>
<dbReference type="AlphaFoldDB" id="A0AAF0I306"/>
<feature type="domain" description="Peptidase M16 N-terminal" evidence="2">
    <location>
        <begin position="479"/>
        <end position="593"/>
    </location>
</feature>
<dbReference type="KEGG" id="slom:PXH66_04255"/>